<evidence type="ECO:0000256" key="1">
    <source>
        <dbReference type="SAM" id="MobiDB-lite"/>
    </source>
</evidence>
<comment type="caution">
    <text evidence="2">The sequence shown here is derived from an EMBL/GenBank/DDBJ whole genome shotgun (WGS) entry which is preliminary data.</text>
</comment>
<evidence type="ECO:0000313" key="3">
    <source>
        <dbReference type="Proteomes" id="UP000499080"/>
    </source>
</evidence>
<keyword evidence="3" id="KW-1185">Reference proteome</keyword>
<feature type="region of interest" description="Disordered" evidence="1">
    <location>
        <begin position="1"/>
        <end position="59"/>
    </location>
</feature>
<proteinExistence type="predicted"/>
<name>A0A4Y2B3W3_ARAVE</name>
<reference evidence="2 3" key="1">
    <citation type="journal article" date="2019" name="Sci. Rep.">
        <title>Orb-weaving spider Araneus ventricosus genome elucidates the spidroin gene catalogue.</title>
        <authorList>
            <person name="Kono N."/>
            <person name="Nakamura H."/>
            <person name="Ohtoshi R."/>
            <person name="Moran D.A.P."/>
            <person name="Shinohara A."/>
            <person name="Yoshida Y."/>
            <person name="Fujiwara M."/>
            <person name="Mori M."/>
            <person name="Tomita M."/>
            <person name="Arakawa K."/>
        </authorList>
    </citation>
    <scope>NUCLEOTIDE SEQUENCE [LARGE SCALE GENOMIC DNA]</scope>
</reference>
<gene>
    <name evidence="2" type="ORF">AVEN_194766_1</name>
</gene>
<accession>A0A4Y2B3W3</accession>
<dbReference type="AlphaFoldDB" id="A0A4Y2B3W3"/>
<organism evidence="2 3">
    <name type="scientific">Araneus ventricosus</name>
    <name type="common">Orbweaver spider</name>
    <name type="synonym">Epeira ventricosa</name>
    <dbReference type="NCBI Taxonomy" id="182803"/>
    <lineage>
        <taxon>Eukaryota</taxon>
        <taxon>Metazoa</taxon>
        <taxon>Ecdysozoa</taxon>
        <taxon>Arthropoda</taxon>
        <taxon>Chelicerata</taxon>
        <taxon>Arachnida</taxon>
        <taxon>Araneae</taxon>
        <taxon>Araneomorphae</taxon>
        <taxon>Entelegynae</taxon>
        <taxon>Araneoidea</taxon>
        <taxon>Araneidae</taxon>
        <taxon>Araneus</taxon>
    </lineage>
</organism>
<evidence type="ECO:0000313" key="2">
    <source>
        <dbReference type="EMBL" id="GBL86497.1"/>
    </source>
</evidence>
<dbReference type="Proteomes" id="UP000499080">
    <property type="component" value="Unassembled WGS sequence"/>
</dbReference>
<dbReference type="EMBL" id="BGPR01000049">
    <property type="protein sequence ID" value="GBL86497.1"/>
    <property type="molecule type" value="Genomic_DNA"/>
</dbReference>
<protein>
    <submittedName>
        <fullName evidence="2">Uncharacterized protein</fullName>
    </submittedName>
</protein>
<sequence>MIYYDTTHPGRAHQRKPQPTKMAKPDDRQRALSHQGQPPGASTLKPPTTWRSGPSGGQRVIIPITLPEFVPRCDKSSIHQADLPQYGI</sequence>